<sequence length="52" mass="5641">ITENECQLDPSARQDCGWGDITPAECQGRGCCFDSSFQDAPWCFYSTGGACI</sequence>
<dbReference type="Pfam" id="PF00088">
    <property type="entry name" value="Trefoil"/>
    <property type="match status" value="1"/>
</dbReference>
<evidence type="ECO:0000259" key="3">
    <source>
        <dbReference type="PROSITE" id="PS51448"/>
    </source>
</evidence>
<dbReference type="PRINTS" id="PR00680">
    <property type="entry name" value="PTREFOIL"/>
</dbReference>
<dbReference type="PANTHER" id="PTHR13826:SF14">
    <property type="entry name" value="TREFOIL FACTOR 2"/>
    <property type="match status" value="1"/>
</dbReference>
<organism>
    <name type="scientific">Branchiostoma floridae</name>
    <name type="common">Florida lancelet</name>
    <name type="synonym">Amphioxus</name>
    <dbReference type="NCBI Taxonomy" id="7739"/>
    <lineage>
        <taxon>Eukaryota</taxon>
        <taxon>Metazoa</taxon>
        <taxon>Chordata</taxon>
        <taxon>Cephalochordata</taxon>
        <taxon>Leptocardii</taxon>
        <taxon>Amphioxiformes</taxon>
        <taxon>Branchiostomatidae</taxon>
        <taxon>Branchiostoma</taxon>
    </lineage>
</organism>
<dbReference type="CDD" id="cd00111">
    <property type="entry name" value="Trefoil"/>
    <property type="match status" value="1"/>
</dbReference>
<name>C3YZH7_BRAFL</name>
<accession>C3YZH7</accession>
<dbReference type="EMBL" id="GG666566">
    <property type="protein sequence ID" value="EEN54248.1"/>
    <property type="molecule type" value="Genomic_DNA"/>
</dbReference>
<dbReference type="SUPFAM" id="SSF57492">
    <property type="entry name" value="Trefoil"/>
    <property type="match status" value="1"/>
</dbReference>
<feature type="disulfide bond" evidence="2">
    <location>
        <begin position="6"/>
        <end position="32"/>
    </location>
</feature>
<protein>
    <recommendedName>
        <fullName evidence="3">P-type domain-containing protein</fullName>
    </recommendedName>
</protein>
<proteinExistence type="predicted"/>
<dbReference type="InterPro" id="IPR000519">
    <property type="entry name" value="P_trefoil_dom"/>
</dbReference>
<feature type="disulfide bond" evidence="2">
    <location>
        <begin position="16"/>
        <end position="31"/>
    </location>
</feature>
<feature type="domain" description="P-type" evidence="3">
    <location>
        <begin position="4"/>
        <end position="47"/>
    </location>
</feature>
<dbReference type="PROSITE" id="PS51448">
    <property type="entry name" value="P_TREFOIL_2"/>
    <property type="match status" value="1"/>
</dbReference>
<keyword evidence="1 2" id="KW-1015">Disulfide bond</keyword>
<feature type="disulfide bond" evidence="2">
    <location>
        <begin position="26"/>
        <end position="43"/>
    </location>
</feature>
<feature type="non-terminal residue" evidence="4">
    <location>
        <position position="1"/>
    </location>
</feature>
<dbReference type="Gene3D" id="4.10.110.10">
    <property type="entry name" value="Spasmolytic Protein, domain 1"/>
    <property type="match status" value="1"/>
</dbReference>
<evidence type="ECO:0000313" key="4">
    <source>
        <dbReference type="EMBL" id="EEN54248.1"/>
    </source>
</evidence>
<dbReference type="InterPro" id="IPR017994">
    <property type="entry name" value="P_trefoil_chordata"/>
</dbReference>
<dbReference type="InterPro" id="IPR044913">
    <property type="entry name" value="P_trefoil_dom_sf"/>
</dbReference>
<dbReference type="SMART" id="SM00018">
    <property type="entry name" value="PD"/>
    <property type="match status" value="1"/>
</dbReference>
<dbReference type="InParanoid" id="C3YZH7"/>
<dbReference type="FunFam" id="4.10.110.10:FF:000006">
    <property type="entry name" value="Trefoil factor 1"/>
    <property type="match status" value="1"/>
</dbReference>
<evidence type="ECO:0000256" key="1">
    <source>
        <dbReference type="ARBA" id="ARBA00023157"/>
    </source>
</evidence>
<dbReference type="PANTHER" id="PTHR13826">
    <property type="entry name" value="INTESTINAL TREFOIL FACTOR-RELATED"/>
    <property type="match status" value="1"/>
</dbReference>
<reference evidence="4" key="1">
    <citation type="journal article" date="2008" name="Nature">
        <title>The amphioxus genome and the evolution of the chordate karyotype.</title>
        <authorList>
            <consortium name="US DOE Joint Genome Institute (JGI-PGF)"/>
            <person name="Putnam N.H."/>
            <person name="Butts T."/>
            <person name="Ferrier D.E.K."/>
            <person name="Furlong R.F."/>
            <person name="Hellsten U."/>
            <person name="Kawashima T."/>
            <person name="Robinson-Rechavi M."/>
            <person name="Shoguchi E."/>
            <person name="Terry A."/>
            <person name="Yu J.-K."/>
            <person name="Benito-Gutierrez E.L."/>
            <person name="Dubchak I."/>
            <person name="Garcia-Fernandez J."/>
            <person name="Gibson-Brown J.J."/>
            <person name="Grigoriev I.V."/>
            <person name="Horton A.C."/>
            <person name="de Jong P.J."/>
            <person name="Jurka J."/>
            <person name="Kapitonov V.V."/>
            <person name="Kohara Y."/>
            <person name="Kuroki Y."/>
            <person name="Lindquist E."/>
            <person name="Lucas S."/>
            <person name="Osoegawa K."/>
            <person name="Pennacchio L.A."/>
            <person name="Salamov A.A."/>
            <person name="Satou Y."/>
            <person name="Sauka-Spengler T."/>
            <person name="Schmutz J."/>
            <person name="Shin-I T."/>
            <person name="Toyoda A."/>
            <person name="Bronner-Fraser M."/>
            <person name="Fujiyama A."/>
            <person name="Holland L.Z."/>
            <person name="Holland P.W.H."/>
            <person name="Satoh N."/>
            <person name="Rokhsar D.S."/>
        </authorList>
    </citation>
    <scope>NUCLEOTIDE SEQUENCE [LARGE SCALE GENOMIC DNA]</scope>
    <source>
        <strain evidence="4">S238N-H82</strain>
        <tissue evidence="4">Testes</tissue>
    </source>
</reference>
<dbReference type="AlphaFoldDB" id="C3YZH7"/>
<gene>
    <name evidence="4" type="ORF">BRAFLDRAFT_204559</name>
</gene>
<dbReference type="eggNOG" id="ENOG502SV7V">
    <property type="taxonomic scope" value="Eukaryota"/>
</dbReference>
<evidence type="ECO:0000256" key="2">
    <source>
        <dbReference type="PROSITE-ProRule" id="PRU00779"/>
    </source>
</evidence>